<protein>
    <submittedName>
        <fullName evidence="1">Uncharacterized protein</fullName>
    </submittedName>
</protein>
<dbReference type="GeneID" id="9045774"/>
<dbReference type="AlphaFoldDB" id="C5LV25"/>
<proteinExistence type="predicted"/>
<organism evidence="2">
    <name type="scientific">Perkinsus marinus (strain ATCC 50983 / TXsc)</name>
    <dbReference type="NCBI Taxonomy" id="423536"/>
    <lineage>
        <taxon>Eukaryota</taxon>
        <taxon>Sar</taxon>
        <taxon>Alveolata</taxon>
        <taxon>Perkinsozoa</taxon>
        <taxon>Perkinsea</taxon>
        <taxon>Perkinsida</taxon>
        <taxon>Perkinsidae</taxon>
        <taxon>Perkinsus</taxon>
    </lineage>
</organism>
<dbReference type="EMBL" id="GG685717">
    <property type="protein sequence ID" value="EEQ99417.1"/>
    <property type="molecule type" value="Genomic_DNA"/>
</dbReference>
<dbReference type="InParanoid" id="C5LV25"/>
<gene>
    <name evidence="1" type="ORF">Pmar_PMAR009604</name>
</gene>
<accession>C5LV25</accession>
<name>C5LV25_PERM5</name>
<dbReference type="RefSeq" id="XP_002766700.1">
    <property type="nucleotide sequence ID" value="XM_002766654.1"/>
</dbReference>
<keyword evidence="2" id="KW-1185">Reference proteome</keyword>
<sequence>MSLSTSKLQRIQELCVRGSYKRAVEIAVPPKGPVRGALVHAMITGLARSLGPGTWTEDEKFQLALKRAFVENGGRGFSQLELSESKEALNRLGVGKSTGTYYCNFMEEALDPYTYGST</sequence>
<dbReference type="Proteomes" id="UP000007800">
    <property type="component" value="Unassembled WGS sequence"/>
</dbReference>
<reference evidence="1 2" key="1">
    <citation type="submission" date="2008-07" db="EMBL/GenBank/DDBJ databases">
        <authorList>
            <person name="El-Sayed N."/>
            <person name="Caler E."/>
            <person name="Inman J."/>
            <person name="Amedeo P."/>
            <person name="Hass B."/>
            <person name="Wortman J."/>
        </authorList>
    </citation>
    <scope>NUCLEOTIDE SEQUENCE [LARGE SCALE GENOMIC DNA]</scope>
    <source>
        <strain evidence="2">ATCC 50983 / TXsc</strain>
    </source>
</reference>
<evidence type="ECO:0000313" key="2">
    <source>
        <dbReference type="Proteomes" id="UP000007800"/>
    </source>
</evidence>
<evidence type="ECO:0000313" key="1">
    <source>
        <dbReference type="EMBL" id="EEQ99417.1"/>
    </source>
</evidence>